<dbReference type="InterPro" id="IPR027417">
    <property type="entry name" value="P-loop_NTPase"/>
</dbReference>
<evidence type="ECO:0000256" key="5">
    <source>
        <dbReference type="ARBA" id="ARBA00022840"/>
    </source>
</evidence>
<evidence type="ECO:0000313" key="7">
    <source>
        <dbReference type="EMBL" id="MBL1079772.1"/>
    </source>
</evidence>
<dbReference type="Gene3D" id="3.40.50.300">
    <property type="entry name" value="P-loop containing nucleotide triphosphate hydrolases"/>
    <property type="match status" value="1"/>
</dbReference>
<dbReference type="InterPro" id="IPR023835">
    <property type="entry name" value="T7SS_EccA"/>
</dbReference>
<sequence length="584" mass="64104">MSAAEDAFYTGVQCLGLIAGGVLNETNATAAFRAATELDPDMCDAWLGRAMAGDITAEVIYGAFRSVHNLYRDQQKAGLVEGSLWCQTDIGIYGLRMPLADRVQIAIAQACEYARAGEWQEAADILDDHRDNEIAGFVRMTLDFRTGRWPDVLTGRTRHPVLDDRLLDIAAELMSAQALAHLGRFDEALPRAKRIVEDSASGSLSYLWADAHYLLAMVLRHTGDTDAADRILSGLPGSGLWAEHPDWQKAVRDKTVRLEITTPEVIASRTDRWDPRSGADPTEVMASAARRQRDELLREASDILESQIGMTSVKDQVQRLRASIQLDRVRVTRGLAVDARSNHLIFSGPPGTGKTTIARVIAKILAGLGVIDNGEVIEASRQDMVGTHLGHTAPKTNALIDSALGGVLFIDEAYTLIQEGLSGGDAFGREALDTLLARMENDRDKLVVIIAGYEDQIQRLLASNDGLSSRFTKHLRFPSYNPAELVQIAEHIARSKDSILSDQAGEVLRDYCEDLAQRTRDGRRLIDLVGNGRFVRNVVEVAESERDYRVARDHPDMADLSDSELMTIDAFDITTALNSLISAS</sequence>
<dbReference type="RefSeq" id="WP_201957346.1">
    <property type="nucleotide sequence ID" value="NZ_JAERRJ010000019.1"/>
</dbReference>
<accession>A0ABS1MGN6</accession>
<dbReference type="InterPro" id="IPR050773">
    <property type="entry name" value="CbxX/CfxQ_RuBisCO_ESX"/>
</dbReference>
<dbReference type="Pfam" id="PF17866">
    <property type="entry name" value="AAA_lid_6"/>
    <property type="match status" value="1"/>
</dbReference>
<evidence type="ECO:0000256" key="3">
    <source>
        <dbReference type="ARBA" id="ARBA00022490"/>
    </source>
</evidence>
<dbReference type="InterPro" id="IPR000641">
    <property type="entry name" value="CbxX/CfxQ"/>
</dbReference>
<name>A0ABS1MGN6_9NOCA</name>
<dbReference type="InterPro" id="IPR041627">
    <property type="entry name" value="AAA_lid_6"/>
</dbReference>
<dbReference type="SUPFAM" id="SSF48452">
    <property type="entry name" value="TPR-like"/>
    <property type="match status" value="1"/>
</dbReference>
<evidence type="ECO:0000256" key="1">
    <source>
        <dbReference type="ARBA" id="ARBA00004496"/>
    </source>
</evidence>
<keyword evidence="4" id="KW-0547">Nucleotide-binding</keyword>
<dbReference type="InterPro" id="IPR003959">
    <property type="entry name" value="ATPase_AAA_core"/>
</dbReference>
<comment type="subcellular location">
    <subcellularLocation>
        <location evidence="1">Cytoplasm</location>
    </subcellularLocation>
</comment>
<organism evidence="7 8">
    <name type="scientific">Nocardia acididurans</name>
    <dbReference type="NCBI Taxonomy" id="2802282"/>
    <lineage>
        <taxon>Bacteria</taxon>
        <taxon>Bacillati</taxon>
        <taxon>Actinomycetota</taxon>
        <taxon>Actinomycetes</taxon>
        <taxon>Mycobacteriales</taxon>
        <taxon>Nocardiaceae</taxon>
        <taxon>Nocardia</taxon>
    </lineage>
</organism>
<dbReference type="SMART" id="SM00382">
    <property type="entry name" value="AAA"/>
    <property type="match status" value="1"/>
</dbReference>
<comment type="similarity">
    <text evidence="2">Belongs to the CbxX/CfxQ family.</text>
</comment>
<gene>
    <name evidence="7" type="primary">eccA</name>
    <name evidence="7" type="ORF">JK358_35760</name>
</gene>
<dbReference type="PRINTS" id="PR00819">
    <property type="entry name" value="CBXCFQXSUPER"/>
</dbReference>
<evidence type="ECO:0000259" key="6">
    <source>
        <dbReference type="SMART" id="SM00382"/>
    </source>
</evidence>
<evidence type="ECO:0000256" key="4">
    <source>
        <dbReference type="ARBA" id="ARBA00022741"/>
    </source>
</evidence>
<proteinExistence type="inferred from homology"/>
<evidence type="ECO:0000313" key="8">
    <source>
        <dbReference type="Proteomes" id="UP000602198"/>
    </source>
</evidence>
<dbReference type="PANTHER" id="PTHR43392:SF2">
    <property type="entry name" value="AAA-TYPE ATPASE FAMILY PROTEIN _ ANKYRIN REPEAT FAMILY PROTEIN"/>
    <property type="match status" value="1"/>
</dbReference>
<dbReference type="Gene3D" id="1.10.8.60">
    <property type="match status" value="1"/>
</dbReference>
<dbReference type="PANTHER" id="PTHR43392">
    <property type="entry name" value="AAA-TYPE ATPASE FAMILY PROTEIN / ANKYRIN REPEAT FAMILY PROTEIN"/>
    <property type="match status" value="1"/>
</dbReference>
<evidence type="ECO:0000256" key="2">
    <source>
        <dbReference type="ARBA" id="ARBA00010378"/>
    </source>
</evidence>
<dbReference type="EMBL" id="JAERRJ010000019">
    <property type="protein sequence ID" value="MBL1079772.1"/>
    <property type="molecule type" value="Genomic_DNA"/>
</dbReference>
<dbReference type="Gene3D" id="1.25.40.10">
    <property type="entry name" value="Tetratricopeptide repeat domain"/>
    <property type="match status" value="1"/>
</dbReference>
<dbReference type="CDD" id="cd00009">
    <property type="entry name" value="AAA"/>
    <property type="match status" value="1"/>
</dbReference>
<keyword evidence="3" id="KW-0963">Cytoplasm</keyword>
<dbReference type="Proteomes" id="UP000602198">
    <property type="component" value="Unassembled WGS sequence"/>
</dbReference>
<keyword evidence="5" id="KW-0067">ATP-binding</keyword>
<dbReference type="InterPro" id="IPR003593">
    <property type="entry name" value="AAA+_ATPase"/>
</dbReference>
<dbReference type="Pfam" id="PF21545">
    <property type="entry name" value="T7SS_EccA1_N"/>
    <property type="match status" value="1"/>
</dbReference>
<dbReference type="InterPro" id="IPR011990">
    <property type="entry name" value="TPR-like_helical_dom_sf"/>
</dbReference>
<feature type="domain" description="AAA+ ATPase" evidence="6">
    <location>
        <begin position="340"/>
        <end position="481"/>
    </location>
</feature>
<dbReference type="SUPFAM" id="SSF52540">
    <property type="entry name" value="P-loop containing nucleoside triphosphate hydrolases"/>
    <property type="match status" value="1"/>
</dbReference>
<dbReference type="InterPro" id="IPR049078">
    <property type="entry name" value="T7SS_EccA1-like_N"/>
</dbReference>
<reference evidence="7 8" key="1">
    <citation type="submission" date="2021-01" db="EMBL/GenBank/DDBJ databases">
        <title>WGS of actinomycetes isolated from Thailand.</title>
        <authorList>
            <person name="Thawai C."/>
        </authorList>
    </citation>
    <scope>NUCLEOTIDE SEQUENCE [LARGE SCALE GENOMIC DNA]</scope>
    <source>
        <strain evidence="7 8">LPG 2</strain>
    </source>
</reference>
<comment type="caution">
    <text evidence="7">The sequence shown here is derived from an EMBL/GenBank/DDBJ whole genome shotgun (WGS) entry which is preliminary data.</text>
</comment>
<keyword evidence="8" id="KW-1185">Reference proteome</keyword>
<dbReference type="Pfam" id="PF00004">
    <property type="entry name" value="AAA"/>
    <property type="match status" value="1"/>
</dbReference>
<protein>
    <submittedName>
        <fullName evidence="7">Type VII secretion AAA-ATPase EccA</fullName>
    </submittedName>
</protein>
<dbReference type="NCBIfam" id="TIGR03922">
    <property type="entry name" value="T7SS_EccA"/>
    <property type="match status" value="1"/>
</dbReference>